<evidence type="ECO:0000313" key="5">
    <source>
        <dbReference type="Proteomes" id="UP000568839"/>
    </source>
</evidence>
<dbReference type="Pfam" id="PF02541">
    <property type="entry name" value="Ppx-GppA"/>
    <property type="match status" value="1"/>
</dbReference>
<organism evidence="4 5">
    <name type="scientific">Geomicrobium halophilum</name>
    <dbReference type="NCBI Taxonomy" id="549000"/>
    <lineage>
        <taxon>Bacteria</taxon>
        <taxon>Bacillati</taxon>
        <taxon>Bacillota</taxon>
        <taxon>Bacilli</taxon>
        <taxon>Bacillales</taxon>
        <taxon>Geomicrobium</taxon>
    </lineage>
</organism>
<accession>A0A841PNU0</accession>
<dbReference type="PANTHER" id="PTHR30005">
    <property type="entry name" value="EXOPOLYPHOSPHATASE"/>
    <property type="match status" value="1"/>
</dbReference>
<sequence>MHETERIGVIDLGSNSIRLVIYTVGKHRRYRSLFNLKVAARLSQYLDEETQLLTAKGFAVLEEIFSHFKAVLEAHQVQEVRAVATAAVRKAKNREQILSYVWEKTGIELQVLLGQEEAYYSYLATIHSIDIEDGLIFDMGGSSTEVAAMKSKRLTHAYSFPIGTLTLLQLWDENAVNASTKRIKKLAAKMFSSQPWLKNMKVPAIGVGGSVRQLAAVHQHRRNDPFLGLHQYEMTSAELRDTYHYLRKIPLAKRGKVPSLSKDRADYIVPAGLFIAELLRHIQATSLIISQKGIRDGLLFESMRKKHQTLPTVKEETLLQLRKEYNLYEPFGTGVYRVATKLYQALHPKPNSADNARDQMLLFYSAHLKGLGAYIDEEQSHEHTFSVLTNRSLDGFTHEQQIAIALIASFTTCKQLRKKASQFQRLLNGKVLKNYEQLGAILRFSNGLFTTGRSIVDNIKIQSSTRGRKNKIFIYTKGKGKYFEEIQASKDIGQLEKALHTRFTLIFK</sequence>
<gene>
    <name evidence="4" type="ORF">HNR44_000805</name>
</gene>
<dbReference type="GO" id="GO:0004309">
    <property type="term" value="F:exopolyphosphatase activity"/>
    <property type="evidence" value="ECO:0007669"/>
    <property type="project" value="UniProtKB-EC"/>
</dbReference>
<dbReference type="EC" id="3.6.1.11" evidence="4"/>
<dbReference type="Pfam" id="PF21447">
    <property type="entry name" value="Ppx-GppA_III"/>
    <property type="match status" value="1"/>
</dbReference>
<feature type="domain" description="Ppx/GppA phosphatase N-terminal" evidence="2">
    <location>
        <begin position="21"/>
        <end position="305"/>
    </location>
</feature>
<dbReference type="EMBL" id="JACHHJ010000001">
    <property type="protein sequence ID" value="MBB6448856.1"/>
    <property type="molecule type" value="Genomic_DNA"/>
</dbReference>
<comment type="similarity">
    <text evidence="1">Belongs to the GppA/Ppx family.</text>
</comment>
<reference evidence="4 5" key="1">
    <citation type="submission" date="2020-08" db="EMBL/GenBank/DDBJ databases">
        <title>Genomic Encyclopedia of Type Strains, Phase IV (KMG-IV): sequencing the most valuable type-strain genomes for metagenomic binning, comparative biology and taxonomic classification.</title>
        <authorList>
            <person name="Goeker M."/>
        </authorList>
    </citation>
    <scope>NUCLEOTIDE SEQUENCE [LARGE SCALE GENOMIC DNA]</scope>
    <source>
        <strain evidence="4 5">DSM 21769</strain>
    </source>
</reference>
<dbReference type="Gene3D" id="3.30.420.150">
    <property type="entry name" value="Exopolyphosphatase. Domain 2"/>
    <property type="match status" value="1"/>
</dbReference>
<evidence type="ECO:0000259" key="2">
    <source>
        <dbReference type="Pfam" id="PF02541"/>
    </source>
</evidence>
<dbReference type="CDD" id="cd24052">
    <property type="entry name" value="ASKHA_NBD_HpPPX-GppA-like"/>
    <property type="match status" value="1"/>
</dbReference>
<dbReference type="Proteomes" id="UP000568839">
    <property type="component" value="Unassembled WGS sequence"/>
</dbReference>
<protein>
    <submittedName>
        <fullName evidence="4">Exopolyphosphatase/guanosine-5'-triphosphate, 3'-diphosphate pyrophosphatase</fullName>
        <ecNumber evidence="4">3.6.1.11</ecNumber>
        <ecNumber evidence="4">3.6.1.40</ecNumber>
    </submittedName>
</protein>
<keyword evidence="4" id="KW-0378">Hydrolase</keyword>
<dbReference type="PANTHER" id="PTHR30005:SF0">
    <property type="entry name" value="RETROGRADE REGULATION PROTEIN 2"/>
    <property type="match status" value="1"/>
</dbReference>
<proteinExistence type="inferred from homology"/>
<dbReference type="InterPro" id="IPR048950">
    <property type="entry name" value="Ppx_GppA_C"/>
</dbReference>
<feature type="domain" description="Ppx/GppA phosphatase C-terminal" evidence="3">
    <location>
        <begin position="313"/>
        <end position="444"/>
    </location>
</feature>
<dbReference type="Gene3D" id="3.30.420.40">
    <property type="match status" value="1"/>
</dbReference>
<dbReference type="InterPro" id="IPR043129">
    <property type="entry name" value="ATPase_NBD"/>
</dbReference>
<dbReference type="GO" id="GO:0006357">
    <property type="term" value="P:regulation of transcription by RNA polymerase II"/>
    <property type="evidence" value="ECO:0007669"/>
    <property type="project" value="TreeGrafter"/>
</dbReference>
<dbReference type="InterPro" id="IPR050273">
    <property type="entry name" value="GppA/Ppx_hydrolase"/>
</dbReference>
<evidence type="ECO:0000256" key="1">
    <source>
        <dbReference type="ARBA" id="ARBA00007125"/>
    </source>
</evidence>
<evidence type="ECO:0000259" key="3">
    <source>
        <dbReference type="Pfam" id="PF21447"/>
    </source>
</evidence>
<dbReference type="AlphaFoldDB" id="A0A841PNU0"/>
<dbReference type="Gene3D" id="1.10.3210.10">
    <property type="entry name" value="Hypothetical protein af1432"/>
    <property type="match status" value="1"/>
</dbReference>
<dbReference type="SUPFAM" id="SSF53067">
    <property type="entry name" value="Actin-like ATPase domain"/>
    <property type="match status" value="2"/>
</dbReference>
<dbReference type="EC" id="3.6.1.40" evidence="4"/>
<dbReference type="InterPro" id="IPR003695">
    <property type="entry name" value="Ppx_GppA_N"/>
</dbReference>
<keyword evidence="5" id="KW-1185">Reference proteome</keyword>
<comment type="caution">
    <text evidence="4">The sequence shown here is derived from an EMBL/GenBank/DDBJ whole genome shotgun (WGS) entry which is preliminary data.</text>
</comment>
<dbReference type="GO" id="GO:0008894">
    <property type="term" value="F:guanosine-5'-triphosphate,3'-diphosphate diphosphatase activity"/>
    <property type="evidence" value="ECO:0007669"/>
    <property type="project" value="UniProtKB-EC"/>
</dbReference>
<dbReference type="SUPFAM" id="SSF109604">
    <property type="entry name" value="HD-domain/PDEase-like"/>
    <property type="match status" value="1"/>
</dbReference>
<name>A0A841PNU0_9BACL</name>
<dbReference type="RefSeq" id="WP_184402794.1">
    <property type="nucleotide sequence ID" value="NZ_JACHHJ010000001.1"/>
</dbReference>
<evidence type="ECO:0000313" key="4">
    <source>
        <dbReference type="EMBL" id="MBB6448856.1"/>
    </source>
</evidence>